<dbReference type="Proteomes" id="UP000569951">
    <property type="component" value="Unassembled WGS sequence"/>
</dbReference>
<dbReference type="InterPro" id="IPR036412">
    <property type="entry name" value="HAD-like_sf"/>
</dbReference>
<proteinExistence type="predicted"/>
<dbReference type="GO" id="GO:0005829">
    <property type="term" value="C:cytosol"/>
    <property type="evidence" value="ECO:0007669"/>
    <property type="project" value="TreeGrafter"/>
</dbReference>
<organism evidence="1 2">
    <name type="scientific">Deinobacterium chartae</name>
    <dbReference type="NCBI Taxonomy" id="521158"/>
    <lineage>
        <taxon>Bacteria</taxon>
        <taxon>Thermotogati</taxon>
        <taxon>Deinococcota</taxon>
        <taxon>Deinococci</taxon>
        <taxon>Deinococcales</taxon>
        <taxon>Deinococcaceae</taxon>
        <taxon>Deinobacterium</taxon>
    </lineage>
</organism>
<dbReference type="EMBL" id="JACHHG010000004">
    <property type="protein sequence ID" value="MBB6098006.1"/>
    <property type="molecule type" value="Genomic_DNA"/>
</dbReference>
<dbReference type="GO" id="GO:0008967">
    <property type="term" value="F:phosphoglycolate phosphatase activity"/>
    <property type="evidence" value="ECO:0007669"/>
    <property type="project" value="UniProtKB-EC"/>
</dbReference>
<dbReference type="AlphaFoldDB" id="A0A841HYQ7"/>
<protein>
    <submittedName>
        <fullName evidence="1">Phosphoglycolate phosphatase</fullName>
        <ecNumber evidence="1">3.1.3.18</ecNumber>
    </submittedName>
</protein>
<sequence length="193" mass="21581">MAVALYNRVAQPRGWGLLTPENLEELRGLSMQGRFVRLGIPPRAVPALVVRLIRLYRAEAARVPLHPGVPELLRDLRARGYRLFVVSTNAEETIRAVLARHGLEQAVEEVRTSGRLFGKGRLLSGLLRRHHLLPQRSVYVGDELRDLEASRQAGLRFVAVSWGVDTASGLQRAGPDALVHHPAEITRWLESWA</sequence>
<evidence type="ECO:0000313" key="2">
    <source>
        <dbReference type="Proteomes" id="UP000569951"/>
    </source>
</evidence>
<dbReference type="InterPro" id="IPR041492">
    <property type="entry name" value="HAD_2"/>
</dbReference>
<comment type="caution">
    <text evidence="1">The sequence shown here is derived from an EMBL/GenBank/DDBJ whole genome shotgun (WGS) entry which is preliminary data.</text>
</comment>
<gene>
    <name evidence="1" type="ORF">HNR42_001429</name>
</gene>
<dbReference type="Pfam" id="PF13419">
    <property type="entry name" value="HAD_2"/>
    <property type="match status" value="1"/>
</dbReference>
<dbReference type="GO" id="GO:0006281">
    <property type="term" value="P:DNA repair"/>
    <property type="evidence" value="ECO:0007669"/>
    <property type="project" value="TreeGrafter"/>
</dbReference>
<keyword evidence="1" id="KW-0378">Hydrolase</keyword>
<dbReference type="Gene3D" id="3.40.50.1000">
    <property type="entry name" value="HAD superfamily/HAD-like"/>
    <property type="match status" value="1"/>
</dbReference>
<dbReference type="SUPFAM" id="SSF56784">
    <property type="entry name" value="HAD-like"/>
    <property type="match status" value="1"/>
</dbReference>
<keyword evidence="2" id="KW-1185">Reference proteome</keyword>
<accession>A0A841HYQ7</accession>
<evidence type="ECO:0000313" key="1">
    <source>
        <dbReference type="EMBL" id="MBB6098006.1"/>
    </source>
</evidence>
<dbReference type="PANTHER" id="PTHR43434">
    <property type="entry name" value="PHOSPHOGLYCOLATE PHOSPHATASE"/>
    <property type="match status" value="1"/>
</dbReference>
<name>A0A841HYQ7_9DEIO</name>
<dbReference type="InterPro" id="IPR023214">
    <property type="entry name" value="HAD_sf"/>
</dbReference>
<reference evidence="1 2" key="1">
    <citation type="submission" date="2020-08" db="EMBL/GenBank/DDBJ databases">
        <title>Genomic Encyclopedia of Type Strains, Phase IV (KMG-IV): sequencing the most valuable type-strain genomes for metagenomic binning, comparative biology and taxonomic classification.</title>
        <authorList>
            <person name="Goeker M."/>
        </authorList>
    </citation>
    <scope>NUCLEOTIDE SEQUENCE [LARGE SCALE GENOMIC DNA]</scope>
    <source>
        <strain evidence="1 2">DSM 21458</strain>
    </source>
</reference>
<dbReference type="EC" id="3.1.3.18" evidence="1"/>
<dbReference type="InterPro" id="IPR050155">
    <property type="entry name" value="HAD-like_hydrolase_sf"/>
</dbReference>
<dbReference type="PANTHER" id="PTHR43434:SF13">
    <property type="entry name" value="PHOSPHOGLYCOLATE PHOSPHATASE"/>
    <property type="match status" value="1"/>
</dbReference>